<keyword evidence="2" id="KW-1185">Reference proteome</keyword>
<dbReference type="EMBL" id="VNIB01000003">
    <property type="protein sequence ID" value="TYO99285.1"/>
    <property type="molecule type" value="Genomic_DNA"/>
</dbReference>
<gene>
    <name evidence="1" type="ORF">EDC39_103129</name>
</gene>
<protein>
    <submittedName>
        <fullName evidence="1">Uncharacterized protein</fullName>
    </submittedName>
</protein>
<name>A0A5D3WJY7_9BACT</name>
<dbReference type="AlphaFoldDB" id="A0A5D3WJY7"/>
<dbReference type="RefSeq" id="WP_187426648.1">
    <property type="nucleotide sequence ID" value="NZ_VNIB01000003.1"/>
</dbReference>
<reference evidence="1 2" key="1">
    <citation type="submission" date="2019-07" db="EMBL/GenBank/DDBJ databases">
        <title>Genomic Encyclopedia of Type Strains, Phase IV (KMG-IV): sequencing the most valuable type-strain genomes for metagenomic binning, comparative biology and taxonomic classification.</title>
        <authorList>
            <person name="Goeker M."/>
        </authorList>
    </citation>
    <scope>NUCLEOTIDE SEQUENCE [LARGE SCALE GENOMIC DNA]</scope>
    <source>
        <strain evidence="1 2">SS015</strain>
    </source>
</reference>
<proteinExistence type="predicted"/>
<accession>A0A5D3WJY7</accession>
<comment type="caution">
    <text evidence="1">The sequence shown here is derived from an EMBL/GenBank/DDBJ whole genome shotgun (WGS) entry which is preliminary data.</text>
</comment>
<sequence>METGLVKVDARALLNDIERSGHASIYGVHFDTGKTDVKPESRQAPPCSAAKACFWRA</sequence>
<evidence type="ECO:0000313" key="2">
    <source>
        <dbReference type="Proteomes" id="UP000324159"/>
    </source>
</evidence>
<organism evidence="1 2">
    <name type="scientific">Geothermobacter ehrlichii</name>
    <dbReference type="NCBI Taxonomy" id="213224"/>
    <lineage>
        <taxon>Bacteria</taxon>
        <taxon>Pseudomonadati</taxon>
        <taxon>Thermodesulfobacteriota</taxon>
        <taxon>Desulfuromonadia</taxon>
        <taxon>Desulfuromonadales</taxon>
        <taxon>Geothermobacteraceae</taxon>
        <taxon>Geothermobacter</taxon>
    </lineage>
</organism>
<dbReference type="Proteomes" id="UP000324159">
    <property type="component" value="Unassembled WGS sequence"/>
</dbReference>
<evidence type="ECO:0000313" key="1">
    <source>
        <dbReference type="EMBL" id="TYO99285.1"/>
    </source>
</evidence>